<feature type="transmembrane region" description="Helical" evidence="1">
    <location>
        <begin position="116"/>
        <end position="140"/>
    </location>
</feature>
<feature type="transmembrane region" description="Helical" evidence="1">
    <location>
        <begin position="79"/>
        <end position="96"/>
    </location>
</feature>
<keyword evidence="1" id="KW-1133">Transmembrane helix</keyword>
<gene>
    <name evidence="2" type="ORF">GCM10007103_01050</name>
</gene>
<dbReference type="Proteomes" id="UP000610456">
    <property type="component" value="Unassembled WGS sequence"/>
</dbReference>
<evidence type="ECO:0000313" key="2">
    <source>
        <dbReference type="EMBL" id="GHA23746.1"/>
    </source>
</evidence>
<dbReference type="AlphaFoldDB" id="A0A918VTX4"/>
<comment type="caution">
    <text evidence="2">The sequence shown here is derived from an EMBL/GenBank/DDBJ whole genome shotgun (WGS) entry which is preliminary data.</text>
</comment>
<evidence type="ECO:0000313" key="3">
    <source>
        <dbReference type="Proteomes" id="UP000610456"/>
    </source>
</evidence>
<dbReference type="EMBL" id="BMXB01000001">
    <property type="protein sequence ID" value="GHA23746.1"/>
    <property type="molecule type" value="Genomic_DNA"/>
</dbReference>
<organism evidence="2 3">
    <name type="scientific">Salinimicrobium marinum</name>
    <dbReference type="NCBI Taxonomy" id="680283"/>
    <lineage>
        <taxon>Bacteria</taxon>
        <taxon>Pseudomonadati</taxon>
        <taxon>Bacteroidota</taxon>
        <taxon>Flavobacteriia</taxon>
        <taxon>Flavobacteriales</taxon>
        <taxon>Flavobacteriaceae</taxon>
        <taxon>Salinimicrobium</taxon>
    </lineage>
</organism>
<keyword evidence="1" id="KW-0812">Transmembrane</keyword>
<keyword evidence="3" id="KW-1185">Reference proteome</keyword>
<feature type="transmembrane region" description="Helical" evidence="1">
    <location>
        <begin position="47"/>
        <end position="67"/>
    </location>
</feature>
<accession>A0A918VTX4</accession>
<protein>
    <submittedName>
        <fullName evidence="2">Uncharacterized protein</fullName>
    </submittedName>
</protein>
<evidence type="ECO:0000256" key="1">
    <source>
        <dbReference type="SAM" id="Phobius"/>
    </source>
</evidence>
<feature type="transmembrane region" description="Helical" evidence="1">
    <location>
        <begin position="7"/>
        <end position="27"/>
    </location>
</feature>
<reference evidence="2" key="1">
    <citation type="journal article" date="2014" name="Int. J. Syst. Evol. Microbiol.">
        <title>Complete genome sequence of Corynebacterium casei LMG S-19264T (=DSM 44701T), isolated from a smear-ripened cheese.</title>
        <authorList>
            <consortium name="US DOE Joint Genome Institute (JGI-PGF)"/>
            <person name="Walter F."/>
            <person name="Albersmeier A."/>
            <person name="Kalinowski J."/>
            <person name="Ruckert C."/>
        </authorList>
    </citation>
    <scope>NUCLEOTIDE SEQUENCE</scope>
    <source>
        <strain evidence="2">KCTC 12719</strain>
    </source>
</reference>
<sequence length="145" mass="15473">MTIHKILKYLALVIGVIGLILLGRIIMTGDDAIESSASVQASVVDPFMIVAYIVFAIVLVLVLFYVIKGLFTGNIKRTLISVGAFILVVAIAYFVTSGTEVVTRDGEVFSANQIHWVGAGLVTFYILAAIAIGAMVLSGVKKLIK</sequence>
<dbReference type="RefSeq" id="WP_189602672.1">
    <property type="nucleotide sequence ID" value="NZ_BMXB01000001.1"/>
</dbReference>
<name>A0A918VTX4_9FLAO</name>
<reference evidence="2" key="2">
    <citation type="submission" date="2020-09" db="EMBL/GenBank/DDBJ databases">
        <authorList>
            <person name="Sun Q."/>
            <person name="Kim S."/>
        </authorList>
    </citation>
    <scope>NUCLEOTIDE SEQUENCE</scope>
    <source>
        <strain evidence="2">KCTC 12719</strain>
    </source>
</reference>
<proteinExistence type="predicted"/>
<keyword evidence="1" id="KW-0472">Membrane</keyword>